<name>A0A4Y2X7F4_ARAVE</name>
<accession>A0A4Y2X7F4</accession>
<protein>
    <submittedName>
        <fullName evidence="1">Uncharacterized protein</fullName>
    </submittedName>
</protein>
<reference evidence="1 2" key="1">
    <citation type="journal article" date="2019" name="Sci. Rep.">
        <title>Orb-weaving spider Araneus ventricosus genome elucidates the spidroin gene catalogue.</title>
        <authorList>
            <person name="Kono N."/>
            <person name="Nakamura H."/>
            <person name="Ohtoshi R."/>
            <person name="Moran D.A.P."/>
            <person name="Shinohara A."/>
            <person name="Yoshida Y."/>
            <person name="Fujiwara M."/>
            <person name="Mori M."/>
            <person name="Tomita M."/>
            <person name="Arakawa K."/>
        </authorList>
    </citation>
    <scope>NUCLEOTIDE SEQUENCE [LARGE SCALE GENOMIC DNA]</scope>
</reference>
<dbReference type="Proteomes" id="UP000499080">
    <property type="component" value="Unassembled WGS sequence"/>
</dbReference>
<dbReference type="AlphaFoldDB" id="A0A4Y2X7F4"/>
<evidence type="ECO:0000313" key="1">
    <source>
        <dbReference type="EMBL" id="GBO45575.1"/>
    </source>
</evidence>
<evidence type="ECO:0000313" key="2">
    <source>
        <dbReference type="Proteomes" id="UP000499080"/>
    </source>
</evidence>
<keyword evidence="2" id="KW-1185">Reference proteome</keyword>
<proteinExistence type="predicted"/>
<comment type="caution">
    <text evidence="1">The sequence shown here is derived from an EMBL/GenBank/DDBJ whole genome shotgun (WGS) entry which is preliminary data.</text>
</comment>
<sequence length="168" mass="19532">MDMGQTNKTERLPYTVPLHSNRTGLYGRKDKRIRQNAAFQRAAIAPETEPGWMDMGQTNRQTDTLSSQEFQKFDTDLQFWWKERFAEILNVAKPMNPDFGGKMKILENTRIMVLSLLETEICRSFWRISCDVTSYQKAIYAAKVLKQVDHFGVLFVVKVGQLLDADRY</sequence>
<dbReference type="EMBL" id="BGPR01072734">
    <property type="protein sequence ID" value="GBO45575.1"/>
    <property type="molecule type" value="Genomic_DNA"/>
</dbReference>
<gene>
    <name evidence="1" type="ORF">AVEN_117442_1</name>
</gene>
<organism evidence="1 2">
    <name type="scientific">Araneus ventricosus</name>
    <name type="common">Orbweaver spider</name>
    <name type="synonym">Epeira ventricosa</name>
    <dbReference type="NCBI Taxonomy" id="182803"/>
    <lineage>
        <taxon>Eukaryota</taxon>
        <taxon>Metazoa</taxon>
        <taxon>Ecdysozoa</taxon>
        <taxon>Arthropoda</taxon>
        <taxon>Chelicerata</taxon>
        <taxon>Arachnida</taxon>
        <taxon>Araneae</taxon>
        <taxon>Araneomorphae</taxon>
        <taxon>Entelegynae</taxon>
        <taxon>Araneoidea</taxon>
        <taxon>Araneidae</taxon>
        <taxon>Araneus</taxon>
    </lineage>
</organism>